<organism evidence="2 3">
    <name type="scientific">Spirosoma soli</name>
    <dbReference type="NCBI Taxonomy" id="1770529"/>
    <lineage>
        <taxon>Bacteria</taxon>
        <taxon>Pseudomonadati</taxon>
        <taxon>Bacteroidota</taxon>
        <taxon>Cytophagia</taxon>
        <taxon>Cytophagales</taxon>
        <taxon>Cytophagaceae</taxon>
        <taxon>Spirosoma</taxon>
    </lineage>
</organism>
<keyword evidence="3" id="KW-1185">Reference proteome</keyword>
<proteinExistence type="predicted"/>
<evidence type="ECO:0000313" key="3">
    <source>
        <dbReference type="Proteomes" id="UP001597469"/>
    </source>
</evidence>
<dbReference type="RefSeq" id="WP_381519659.1">
    <property type="nucleotide sequence ID" value="NZ_JBHULN010000002.1"/>
</dbReference>
<protein>
    <recommendedName>
        <fullName evidence="4">DUF3108 domain-containing protein</fullName>
    </recommendedName>
</protein>
<reference evidence="3" key="1">
    <citation type="journal article" date="2019" name="Int. J. Syst. Evol. Microbiol.">
        <title>The Global Catalogue of Microorganisms (GCM) 10K type strain sequencing project: providing services to taxonomists for standard genome sequencing and annotation.</title>
        <authorList>
            <consortium name="The Broad Institute Genomics Platform"/>
            <consortium name="The Broad Institute Genome Sequencing Center for Infectious Disease"/>
            <person name="Wu L."/>
            <person name="Ma J."/>
        </authorList>
    </citation>
    <scope>NUCLEOTIDE SEQUENCE [LARGE SCALE GENOMIC DNA]</scope>
    <source>
        <strain evidence="3">KCTC 42805</strain>
    </source>
</reference>
<evidence type="ECO:0000313" key="2">
    <source>
        <dbReference type="EMBL" id="MFD2569879.1"/>
    </source>
</evidence>
<comment type="caution">
    <text evidence="2">The sequence shown here is derived from an EMBL/GenBank/DDBJ whole genome shotgun (WGS) entry which is preliminary data.</text>
</comment>
<gene>
    <name evidence="2" type="ORF">ACFSUS_04490</name>
</gene>
<evidence type="ECO:0000256" key="1">
    <source>
        <dbReference type="SAM" id="SignalP"/>
    </source>
</evidence>
<dbReference type="Proteomes" id="UP001597469">
    <property type="component" value="Unassembled WGS sequence"/>
</dbReference>
<feature type="signal peptide" evidence="1">
    <location>
        <begin position="1"/>
        <end position="23"/>
    </location>
</feature>
<evidence type="ECO:0008006" key="4">
    <source>
        <dbReference type="Google" id="ProtNLM"/>
    </source>
</evidence>
<name>A0ABW5M0S0_9BACT</name>
<feature type="chain" id="PRO_5046991524" description="DUF3108 domain-containing protein" evidence="1">
    <location>
        <begin position="24"/>
        <end position="227"/>
    </location>
</feature>
<dbReference type="EMBL" id="JBHULN010000002">
    <property type="protein sequence ID" value="MFD2569879.1"/>
    <property type="molecule type" value="Genomic_DNA"/>
</dbReference>
<accession>A0ABW5M0S0</accession>
<keyword evidence="1" id="KW-0732">Signal</keyword>
<sequence>MKITSALISVTVIAFLSAEVARADIPGVAWQAGELVMWNNTSLAGDVSYNWSTETVLLRQRNGQIRSYSAHTVRQFGWFDHNQHKYRQFLSLASPTGSDVILHRFYELCLDGSLTVIRRLRRPHGLFKRTFSHPAHYADTQELAQTSEQFDYFVYDEGEFLTFDRFHSDIYTPKLITHDRELQHFQRIHNINDRSLLGRLVLIDHYNFLMKQDQKTASIRNASKVPD</sequence>